<gene>
    <name evidence="2" type="ORF">GCM10007414_10100</name>
</gene>
<evidence type="ECO:0008006" key="4">
    <source>
        <dbReference type="Google" id="ProtNLM"/>
    </source>
</evidence>
<name>A0ABQ1I079_9ALTE</name>
<feature type="transmembrane region" description="Helical" evidence="1">
    <location>
        <begin position="132"/>
        <end position="152"/>
    </location>
</feature>
<dbReference type="EMBL" id="BMDY01000004">
    <property type="protein sequence ID" value="GGA99035.1"/>
    <property type="molecule type" value="Genomic_DNA"/>
</dbReference>
<feature type="transmembrane region" description="Helical" evidence="1">
    <location>
        <begin position="51"/>
        <end position="72"/>
    </location>
</feature>
<comment type="caution">
    <text evidence="2">The sequence shown here is derived from an EMBL/GenBank/DDBJ whole genome shotgun (WGS) entry which is preliminary data.</text>
</comment>
<dbReference type="RefSeq" id="WP_055732132.1">
    <property type="nucleotide sequence ID" value="NZ_BMDY01000004.1"/>
</dbReference>
<dbReference type="Proteomes" id="UP000651977">
    <property type="component" value="Unassembled WGS sequence"/>
</dbReference>
<feature type="transmembrane region" description="Helical" evidence="1">
    <location>
        <begin position="225"/>
        <end position="243"/>
    </location>
</feature>
<accession>A0ABQ1I079</accession>
<keyword evidence="1" id="KW-1133">Transmembrane helix</keyword>
<keyword evidence="1" id="KW-0472">Membrane</keyword>
<dbReference type="Pfam" id="PF11168">
    <property type="entry name" value="DUF2955"/>
    <property type="match status" value="1"/>
</dbReference>
<reference evidence="3" key="1">
    <citation type="journal article" date="2019" name="Int. J. Syst. Evol. Microbiol.">
        <title>The Global Catalogue of Microorganisms (GCM) 10K type strain sequencing project: providing services to taxonomists for standard genome sequencing and annotation.</title>
        <authorList>
            <consortium name="The Broad Institute Genomics Platform"/>
            <consortium name="The Broad Institute Genome Sequencing Center for Infectious Disease"/>
            <person name="Wu L."/>
            <person name="Ma J."/>
        </authorList>
    </citation>
    <scope>NUCLEOTIDE SEQUENCE [LARGE SCALE GENOMIC DNA]</scope>
    <source>
        <strain evidence="3">CGMCC 1.10131</strain>
    </source>
</reference>
<sequence length="338" mass="37330">MFRSPANPVIRLVFAPILLLFYQLYSGVPLQMLAPVFVVIFLTIMPSRPPLNLLLIVLVTLLFICFGIVALGKALVDSPSGFALFCWSILFWSYYRSHRNPKDILSSLSLVVIIIMVVMTKQMGLSTSGLPWLMFNKFIIAIVVTYLAFMLFPGEQKDILPAESTDKAPEHHLGLIAFKATALCLVLVALMGIGSSQTMLIAITIGNMIRSPLVSDHQTFGRNRLVTTAVGILFTLPCMLLVVFGVSHWLLLGVSLFCGLQLACYGIRRGCRMDVYQLLFNNFTILTYQVISHQGADSFSAQFMRLVSISIAVLIAVLLLNLTSHPSPVESHSESESV</sequence>
<feature type="transmembrane region" description="Helical" evidence="1">
    <location>
        <begin position="78"/>
        <end position="95"/>
    </location>
</feature>
<feature type="transmembrane region" description="Helical" evidence="1">
    <location>
        <begin position="104"/>
        <end position="120"/>
    </location>
</feature>
<dbReference type="InterPro" id="IPR022604">
    <property type="entry name" value="DUF2955"/>
</dbReference>
<feature type="transmembrane region" description="Helical" evidence="1">
    <location>
        <begin position="20"/>
        <end position="44"/>
    </location>
</feature>
<evidence type="ECO:0000313" key="2">
    <source>
        <dbReference type="EMBL" id="GGA99035.1"/>
    </source>
</evidence>
<evidence type="ECO:0000313" key="3">
    <source>
        <dbReference type="Proteomes" id="UP000651977"/>
    </source>
</evidence>
<evidence type="ECO:0000256" key="1">
    <source>
        <dbReference type="SAM" id="Phobius"/>
    </source>
</evidence>
<keyword evidence="3" id="KW-1185">Reference proteome</keyword>
<organism evidence="2 3">
    <name type="scientific">Agarivorans gilvus</name>
    <dbReference type="NCBI Taxonomy" id="680279"/>
    <lineage>
        <taxon>Bacteria</taxon>
        <taxon>Pseudomonadati</taxon>
        <taxon>Pseudomonadota</taxon>
        <taxon>Gammaproteobacteria</taxon>
        <taxon>Alteromonadales</taxon>
        <taxon>Alteromonadaceae</taxon>
        <taxon>Agarivorans</taxon>
    </lineage>
</organism>
<protein>
    <recommendedName>
        <fullName evidence="4">Multidrug DMT transporter permease</fullName>
    </recommendedName>
</protein>
<feature type="transmembrane region" description="Helical" evidence="1">
    <location>
        <begin position="249"/>
        <end position="267"/>
    </location>
</feature>
<keyword evidence="1" id="KW-0812">Transmembrane</keyword>
<proteinExistence type="predicted"/>
<feature type="transmembrane region" description="Helical" evidence="1">
    <location>
        <begin position="303"/>
        <end position="322"/>
    </location>
</feature>